<keyword evidence="2" id="KW-1185">Reference proteome</keyword>
<proteinExistence type="predicted"/>
<dbReference type="EMBL" id="VUNG01000005">
    <property type="protein sequence ID" value="MST83828.1"/>
    <property type="molecule type" value="Genomic_DNA"/>
</dbReference>
<accession>A0A7K0KDA4</accession>
<gene>
    <name evidence="1" type="ORF">FYJ73_03910</name>
</gene>
<sequence>MKEGRTIIFKFRLTQEELQLFQKKAGNYGGNASAMVRDAVRLLDDKGVRGQVNSMNTLISFYKTFQQQLSWLGGNFNQSMHRANELAIAGELSPDYFSNVLLPKTKEAISIIRQLKAELDKVHAQIENKR</sequence>
<dbReference type="Proteomes" id="UP000438914">
    <property type="component" value="Unassembled WGS sequence"/>
</dbReference>
<evidence type="ECO:0000313" key="1">
    <source>
        <dbReference type="EMBL" id="MST83828.1"/>
    </source>
</evidence>
<protein>
    <recommendedName>
        <fullName evidence="3">Mobilization protein</fullName>
    </recommendedName>
</protein>
<evidence type="ECO:0000313" key="2">
    <source>
        <dbReference type="Proteomes" id="UP000438914"/>
    </source>
</evidence>
<dbReference type="AlphaFoldDB" id="A0A7K0KDA4"/>
<organism evidence="1 2">
    <name type="scientific">Hallella mizrahii</name>
    <dbReference type="NCBI Taxonomy" id="2606637"/>
    <lineage>
        <taxon>Bacteria</taxon>
        <taxon>Pseudomonadati</taxon>
        <taxon>Bacteroidota</taxon>
        <taxon>Bacteroidia</taxon>
        <taxon>Bacteroidales</taxon>
        <taxon>Prevotellaceae</taxon>
        <taxon>Hallella</taxon>
    </lineage>
</organism>
<reference evidence="1 2" key="1">
    <citation type="submission" date="2019-08" db="EMBL/GenBank/DDBJ databases">
        <title>In-depth cultivation of the pig gut microbiome towards novel bacterial diversity and tailored functional studies.</title>
        <authorList>
            <person name="Wylensek D."/>
            <person name="Hitch T.C.A."/>
            <person name="Clavel T."/>
        </authorList>
    </citation>
    <scope>NUCLEOTIDE SEQUENCE [LARGE SCALE GENOMIC DNA]</scope>
    <source>
        <strain evidence="1 2">LKV-178-WT-2A</strain>
    </source>
</reference>
<name>A0A7K0KDA4_9BACT</name>
<comment type="caution">
    <text evidence="1">The sequence shown here is derived from an EMBL/GenBank/DDBJ whole genome shotgun (WGS) entry which is preliminary data.</text>
</comment>
<dbReference type="RefSeq" id="WP_154533407.1">
    <property type="nucleotide sequence ID" value="NZ_VUNG01000005.1"/>
</dbReference>
<evidence type="ECO:0008006" key="3">
    <source>
        <dbReference type="Google" id="ProtNLM"/>
    </source>
</evidence>